<name>A0A395NGB1_TRIAR</name>
<dbReference type="Gene3D" id="1.20.58.340">
    <property type="entry name" value="Magnesium transport protein CorA, transmembrane region"/>
    <property type="match status" value="1"/>
</dbReference>
<feature type="compositionally biased region" description="Basic and acidic residues" evidence="5">
    <location>
        <begin position="791"/>
        <end position="801"/>
    </location>
</feature>
<dbReference type="InterPro" id="IPR050829">
    <property type="entry name" value="CorA_MIT"/>
</dbReference>
<dbReference type="InterPro" id="IPR045863">
    <property type="entry name" value="CorA_TM1_TM2"/>
</dbReference>
<dbReference type="EMBL" id="PXOA01000485">
    <property type="protein sequence ID" value="RFU74984.1"/>
    <property type="molecule type" value="Genomic_DNA"/>
</dbReference>
<feature type="transmembrane region" description="Helical" evidence="6">
    <location>
        <begin position="1449"/>
        <end position="1470"/>
    </location>
</feature>
<feature type="compositionally biased region" description="Basic and acidic residues" evidence="5">
    <location>
        <begin position="552"/>
        <end position="593"/>
    </location>
</feature>
<dbReference type="Proteomes" id="UP000266272">
    <property type="component" value="Unassembled WGS sequence"/>
</dbReference>
<keyword evidence="2 6" id="KW-0812">Transmembrane</keyword>
<evidence type="ECO:0000256" key="1">
    <source>
        <dbReference type="ARBA" id="ARBA00004141"/>
    </source>
</evidence>
<keyword evidence="4 6" id="KW-0472">Membrane</keyword>
<dbReference type="GO" id="GO:0016020">
    <property type="term" value="C:membrane"/>
    <property type="evidence" value="ECO:0007669"/>
    <property type="project" value="UniProtKB-SubCell"/>
</dbReference>
<feature type="transmembrane region" description="Helical" evidence="6">
    <location>
        <begin position="1412"/>
        <end position="1429"/>
    </location>
</feature>
<feature type="compositionally biased region" description="Basic and acidic residues" evidence="5">
    <location>
        <begin position="24"/>
        <end position="46"/>
    </location>
</feature>
<dbReference type="GO" id="GO:0046873">
    <property type="term" value="F:metal ion transmembrane transporter activity"/>
    <property type="evidence" value="ECO:0007669"/>
    <property type="project" value="InterPro"/>
</dbReference>
<dbReference type="InterPro" id="IPR002523">
    <property type="entry name" value="MgTranspt_CorA/ZnTranspt_ZntB"/>
</dbReference>
<feature type="compositionally biased region" description="Basic and acidic residues" evidence="5">
    <location>
        <begin position="734"/>
        <end position="782"/>
    </location>
</feature>
<feature type="compositionally biased region" description="Basic and acidic residues" evidence="5">
    <location>
        <begin position="518"/>
        <end position="529"/>
    </location>
</feature>
<dbReference type="PANTHER" id="PTHR47685">
    <property type="entry name" value="MAGNESIUM TRANSPORT PROTEIN CORA"/>
    <property type="match status" value="1"/>
</dbReference>
<sequence length="1585" mass="182467">MEHSRGRRYPDTHQNTSRRNKSPYRREEERNERNRYENSHDNERGRSSRKSTKDSGPQLRNRIRSLSPLSEIDGDTGLDHDDAPEQEEMFYIGTMVERAKANGLSISVSLKGGQKESNIISKTGDSDTSNVEQAWKENKTHLKDIGITHFQSIYASQYSVNEMGQGKVELFCPEGPPRESDAGFVQVRWLHVERPTMSLTALDKLVMDCPFIGDDLRTVAITLLETIQRKSYRDSENGPYIEPGFVLRATGHNPELNRLLPRSKRVTHPAVFVASPYLSLKSLKTQQSVGNDNEFHARTLLQSLYGFDIFSNRDKQQVVRKISSHGESSEVLHVDQTWCLLLGSDVLITMSNKTMNDVGGGIIERSASLPERPIALKMFDANNCLHHIVLPENTSWVDFFRKIVVLSEGKVSDAMDYDLVDENKDVITGEKWMNLMKLPMGKPLKWSLVKKKGSSNSQSRSSQNPKHSASRPLRMIDYQPSRYNEATNDQPSSRYVPPAVSEENTQDGWMTPLRQRFQHREYDHSERRGTQRGSYTGHKRSPEYAWGDEDDQSSRQDIRAFRSEVSESRWPTRDAEDPRRLITYPKRREHEGESTQQHGNTEDSDRVYEVGTTVTDPPTSSERIIKTKRSSNTQGGSPRNGIFDEFPGYSKPTAMSVYSDSDRKDSMSDWSGPLVEEVLDEPIQKDDANLFTSVIGEQAISGSRVEEEETKAVPGAGDYFMSDRQRGFDNYFTSDREREFDRQDAPSHYLDRELDIRRPRDSSPLSRRFDRREERYTRRRYSDPPSPVFLRPREPDYDRTFTEYNDTNWYPDPTEVRRDAADGRPSREDDRSSALLEPGLTIDITIPFFHWPSQGTFAMEGVEAADETMIKLLSRIDNSISADKIGRYYDTIPECTMEDFFLRQEFLDGILPDGDLNLTEEDEYKLLDGLPEDWNKENKVSEEGSKTDNGSTSSSQSGDDQPWAENNAGYETKYLNVEQEEAERKYAQSTGTISPDKILMKQLVDVSRQLTWAFIPREGGAGIHVLLKRFWGSLDILCRSLQQLIWEENERGPDDGCAYFIRDFSSHFKRMDPAVRAVSSKHLSWHECTDCKNGKHYSTVREALEHLHDKHLDCADKVERYFDDPCYVWLHHIWHVSYAPRKSGDGFLANMEDFIGELHRINKLIKELHIMVADSAVGPESTRPPLPGTVVYVFRQIIKIFVLHSKILSLMNRRRGSGALPQHMQSSQLLGRIDAKIKELSILENTELERTIGLLRSAKRDIFLSGNTSRDIERLQPQTVGAEFLALAIICAGQNMPLRSIQPTWRYQHDIFTKLYKDYTSRLHYQANRRPQKRVFSDIHDLEEELDALETLPLYTSTRKHQYQTESAYRDDQLQQLETRGRDIDNMKTRSRFLKEQVKQTIEIMEEDHGKAIRVFTFVTLFFLPLSFVSSYMGMNTADVRDMEFNQQIFWISAIPITAAVMVLAFIYGYKGDEIYDWIIQRLEDARVNHRYKTVNLHSMRQDDFKMTMPSTYSAQERSRQMRHKASTDHVSREIPALLSKGENNSAVGDMPALRRQGSERPINRAATWDSLAPLARNRSAPRMK</sequence>
<feature type="region of interest" description="Disordered" evidence="5">
    <location>
        <begin position="733"/>
        <end position="833"/>
    </location>
</feature>
<accession>A0A395NGB1</accession>
<evidence type="ECO:0000313" key="7">
    <source>
        <dbReference type="EMBL" id="RFU74984.1"/>
    </source>
</evidence>
<dbReference type="PANTHER" id="PTHR47685:SF1">
    <property type="entry name" value="MAGNESIUM TRANSPORT PROTEIN CORA"/>
    <property type="match status" value="1"/>
</dbReference>
<dbReference type="SUPFAM" id="SSF144083">
    <property type="entry name" value="Magnesium transport protein CorA, transmembrane region"/>
    <property type="match status" value="1"/>
</dbReference>
<keyword evidence="3 6" id="KW-1133">Transmembrane helix</keyword>
<feature type="compositionally biased region" description="Low complexity" evidence="5">
    <location>
        <begin position="947"/>
        <end position="961"/>
    </location>
</feature>
<protein>
    <submittedName>
        <fullName evidence="7">Mg2+ transporter</fullName>
    </submittedName>
</protein>
<feature type="region of interest" description="Disordered" evidence="5">
    <location>
        <begin position="1"/>
        <end position="83"/>
    </location>
</feature>
<feature type="region of interest" description="Disordered" evidence="5">
    <location>
        <begin position="1555"/>
        <end position="1585"/>
    </location>
</feature>
<evidence type="ECO:0000313" key="8">
    <source>
        <dbReference type="Proteomes" id="UP000266272"/>
    </source>
</evidence>
<feature type="compositionally biased region" description="Basic and acidic residues" evidence="5">
    <location>
        <begin position="1"/>
        <end position="11"/>
    </location>
</feature>
<feature type="compositionally biased region" description="Polar residues" evidence="5">
    <location>
        <begin position="612"/>
        <end position="622"/>
    </location>
</feature>
<feature type="compositionally biased region" description="Basic and acidic residues" evidence="5">
    <location>
        <begin position="814"/>
        <end position="832"/>
    </location>
</feature>
<comment type="subcellular location">
    <subcellularLocation>
        <location evidence="1">Membrane</location>
        <topology evidence="1">Multi-pass membrane protein</topology>
    </subcellularLocation>
</comment>
<organism evidence="7 8">
    <name type="scientific">Trichoderma arundinaceum</name>
    <dbReference type="NCBI Taxonomy" id="490622"/>
    <lineage>
        <taxon>Eukaryota</taxon>
        <taxon>Fungi</taxon>
        <taxon>Dikarya</taxon>
        <taxon>Ascomycota</taxon>
        <taxon>Pezizomycotina</taxon>
        <taxon>Sordariomycetes</taxon>
        <taxon>Hypocreomycetidae</taxon>
        <taxon>Hypocreales</taxon>
        <taxon>Hypocreaceae</taxon>
        <taxon>Trichoderma</taxon>
    </lineage>
</organism>
<dbReference type="OrthoDB" id="5430750at2759"/>
<feature type="compositionally biased region" description="Polar residues" evidence="5">
    <location>
        <begin position="481"/>
        <end position="493"/>
    </location>
</feature>
<evidence type="ECO:0000256" key="4">
    <source>
        <dbReference type="ARBA" id="ARBA00023136"/>
    </source>
</evidence>
<keyword evidence="8" id="KW-1185">Reference proteome</keyword>
<dbReference type="STRING" id="490622.A0A395NGB1"/>
<proteinExistence type="predicted"/>
<gene>
    <name evidence="7" type="ORF">TARUN_7266</name>
</gene>
<feature type="compositionally biased region" description="Basic and acidic residues" evidence="5">
    <location>
        <begin position="935"/>
        <end position="946"/>
    </location>
</feature>
<feature type="region of interest" description="Disordered" evidence="5">
    <location>
        <begin position="935"/>
        <end position="965"/>
    </location>
</feature>
<evidence type="ECO:0000256" key="6">
    <source>
        <dbReference type="SAM" id="Phobius"/>
    </source>
</evidence>
<evidence type="ECO:0000256" key="2">
    <source>
        <dbReference type="ARBA" id="ARBA00022692"/>
    </source>
</evidence>
<reference evidence="7 8" key="1">
    <citation type="journal article" date="2018" name="PLoS Pathog.">
        <title>Evolution of structural diversity of trichothecenes, a family of toxins produced by plant pathogenic and entomopathogenic fungi.</title>
        <authorList>
            <person name="Proctor R.H."/>
            <person name="McCormick S.P."/>
            <person name="Kim H.S."/>
            <person name="Cardoza R.E."/>
            <person name="Stanley A.M."/>
            <person name="Lindo L."/>
            <person name="Kelly A."/>
            <person name="Brown D.W."/>
            <person name="Lee T."/>
            <person name="Vaughan M.M."/>
            <person name="Alexander N.J."/>
            <person name="Busman M."/>
            <person name="Gutierrez S."/>
        </authorList>
    </citation>
    <scope>NUCLEOTIDE SEQUENCE [LARGE SCALE GENOMIC DNA]</scope>
    <source>
        <strain evidence="7 8">IBT 40837</strain>
    </source>
</reference>
<dbReference type="Pfam" id="PF01544">
    <property type="entry name" value="CorA"/>
    <property type="match status" value="1"/>
</dbReference>
<evidence type="ECO:0000256" key="5">
    <source>
        <dbReference type="SAM" id="MobiDB-lite"/>
    </source>
</evidence>
<comment type="caution">
    <text evidence="7">The sequence shown here is derived from an EMBL/GenBank/DDBJ whole genome shotgun (WGS) entry which is preliminary data.</text>
</comment>
<feature type="region of interest" description="Disordered" evidence="5">
    <location>
        <begin position="449"/>
        <end position="648"/>
    </location>
</feature>
<feature type="compositionally biased region" description="Low complexity" evidence="5">
    <location>
        <begin position="454"/>
        <end position="464"/>
    </location>
</feature>
<evidence type="ECO:0000256" key="3">
    <source>
        <dbReference type="ARBA" id="ARBA00022989"/>
    </source>
</evidence>